<accession>A0A061QM92</accession>
<evidence type="ECO:0000313" key="3">
    <source>
        <dbReference type="EMBL" id="JAC60843.1"/>
    </source>
</evidence>
<feature type="domain" description="DUSP" evidence="2">
    <location>
        <begin position="15"/>
        <end position="133"/>
    </location>
</feature>
<feature type="region of interest" description="Disordered" evidence="1">
    <location>
        <begin position="62"/>
        <end position="100"/>
    </location>
</feature>
<organism evidence="3">
    <name type="scientific">Tetraselmis sp. GSL018</name>
    <dbReference type="NCBI Taxonomy" id="582737"/>
    <lineage>
        <taxon>Eukaryota</taxon>
        <taxon>Viridiplantae</taxon>
        <taxon>Chlorophyta</taxon>
        <taxon>core chlorophytes</taxon>
        <taxon>Chlorodendrophyceae</taxon>
        <taxon>Chlorodendrales</taxon>
        <taxon>Chlorodendraceae</taxon>
        <taxon>Tetraselmis</taxon>
    </lineage>
</organism>
<dbReference type="AlphaFoldDB" id="A0A061QM92"/>
<dbReference type="PROSITE" id="PS51283">
    <property type="entry name" value="DUSP"/>
    <property type="match status" value="1"/>
</dbReference>
<dbReference type="GO" id="GO:0004843">
    <property type="term" value="F:cysteine-type deubiquitinase activity"/>
    <property type="evidence" value="ECO:0007669"/>
    <property type="project" value="InterPro"/>
</dbReference>
<name>A0A061QM92_9CHLO</name>
<dbReference type="SMART" id="SM00695">
    <property type="entry name" value="DUSP"/>
    <property type="match status" value="1"/>
</dbReference>
<dbReference type="Pfam" id="PF06337">
    <property type="entry name" value="DUSP"/>
    <property type="match status" value="1"/>
</dbReference>
<gene>
    <name evidence="3" type="ORF">TSPGSL018_27859</name>
</gene>
<sequence length="248" mass="26826">MGAVRLDSSHLDPSDSTPAGDFLVRRGFESSSENSNDTTGKFMYLVSLKWWAAWEEHNAHNRRAPVDGVPGPANPGPIDNSTLLATDSDSDDDEPKLKPNLKEGLDYRVVTEEAWERLKAVHGANMEIRRPVLQSGDSCHPAAEVCNISVTVLAGTGAGKSSGQRTNLTVSADSTISELKVTAYCPAAFASICVFSFFGSICTFQFWIGNPFPLCSYFFLDSSISNHTLRSAAFGALCCHIDLSPSRD</sequence>
<dbReference type="EMBL" id="GBEZ01026361">
    <property type="protein sequence ID" value="JAC60843.1"/>
    <property type="molecule type" value="Transcribed_RNA"/>
</dbReference>
<reference evidence="3" key="1">
    <citation type="submission" date="2014-05" db="EMBL/GenBank/DDBJ databases">
        <title>The transcriptome of the halophilic microalga Tetraselmis sp. GSL018 isolated from the Great Salt Lake, Utah.</title>
        <authorList>
            <person name="Jinkerson R.E."/>
            <person name="D'Adamo S."/>
            <person name="Posewitz M.C."/>
        </authorList>
    </citation>
    <scope>NUCLEOTIDE SEQUENCE</scope>
    <source>
        <strain evidence="3">GSL018</strain>
    </source>
</reference>
<evidence type="ECO:0000256" key="1">
    <source>
        <dbReference type="SAM" id="MobiDB-lite"/>
    </source>
</evidence>
<dbReference type="InterPro" id="IPR006615">
    <property type="entry name" value="Pept_C19_DUSP"/>
</dbReference>
<dbReference type="InterPro" id="IPR035927">
    <property type="entry name" value="DUSP-like_sf"/>
</dbReference>
<dbReference type="Gene3D" id="3.30.2230.10">
    <property type="entry name" value="DUSP-like"/>
    <property type="match status" value="1"/>
</dbReference>
<protein>
    <recommendedName>
        <fullName evidence="2">DUSP domain-containing protein</fullName>
    </recommendedName>
</protein>
<evidence type="ECO:0000259" key="2">
    <source>
        <dbReference type="PROSITE" id="PS51283"/>
    </source>
</evidence>
<dbReference type="SUPFAM" id="SSF143791">
    <property type="entry name" value="DUSP-like"/>
    <property type="match status" value="1"/>
</dbReference>
<proteinExistence type="predicted"/>